<dbReference type="EMBL" id="QXTE01000053">
    <property type="protein sequence ID" value="TFK09417.1"/>
    <property type="molecule type" value="Genomic_DNA"/>
</dbReference>
<organism evidence="2 3">
    <name type="scientific">Platysternon megacephalum</name>
    <name type="common">big-headed turtle</name>
    <dbReference type="NCBI Taxonomy" id="55544"/>
    <lineage>
        <taxon>Eukaryota</taxon>
        <taxon>Metazoa</taxon>
        <taxon>Chordata</taxon>
        <taxon>Craniata</taxon>
        <taxon>Vertebrata</taxon>
        <taxon>Euteleostomi</taxon>
        <taxon>Archelosauria</taxon>
        <taxon>Testudinata</taxon>
        <taxon>Testudines</taxon>
        <taxon>Cryptodira</taxon>
        <taxon>Durocryptodira</taxon>
        <taxon>Testudinoidea</taxon>
        <taxon>Platysternidae</taxon>
        <taxon>Platysternon</taxon>
    </lineage>
</organism>
<evidence type="ECO:0000313" key="2">
    <source>
        <dbReference type="EMBL" id="TFK09417.1"/>
    </source>
</evidence>
<protein>
    <submittedName>
        <fullName evidence="2">Thioredoxin-related transmembrane protein 4</fullName>
    </submittedName>
</protein>
<feature type="compositionally biased region" description="Basic and acidic residues" evidence="1">
    <location>
        <begin position="89"/>
        <end position="104"/>
    </location>
</feature>
<comment type="caution">
    <text evidence="2">The sequence shown here is derived from an EMBL/GenBank/DDBJ whole genome shotgun (WGS) entry which is preliminary data.</text>
</comment>
<reference evidence="2 3" key="2">
    <citation type="submission" date="2019-04" db="EMBL/GenBank/DDBJ databases">
        <title>The genome sequence of big-headed turtle.</title>
        <authorList>
            <person name="Gong S."/>
        </authorList>
    </citation>
    <scope>NUCLEOTIDE SEQUENCE [LARGE SCALE GENOMIC DNA]</scope>
    <source>
        <strain evidence="2">DO16091913</strain>
        <tissue evidence="2">Muscle</tissue>
    </source>
</reference>
<keyword evidence="2" id="KW-0812">Transmembrane</keyword>
<feature type="compositionally biased region" description="Polar residues" evidence="1">
    <location>
        <begin position="11"/>
        <end position="52"/>
    </location>
</feature>
<proteinExistence type="predicted"/>
<sequence>MIRAGVRPAGQSPNVRPQGPQPSHSSTLSHGPSPTPSLGPQSRPQTRLQAQPLTPDPPPTMALASACGSQPRALTAALTPLPGTAPDHGSQRERSTDRARGVGG</sequence>
<evidence type="ECO:0000313" key="3">
    <source>
        <dbReference type="Proteomes" id="UP000297703"/>
    </source>
</evidence>
<keyword evidence="3" id="KW-1185">Reference proteome</keyword>
<name>A0A4D9EG54_9SAUR</name>
<dbReference type="Proteomes" id="UP000297703">
    <property type="component" value="Unassembled WGS sequence"/>
</dbReference>
<feature type="region of interest" description="Disordered" evidence="1">
    <location>
        <begin position="1"/>
        <end position="104"/>
    </location>
</feature>
<gene>
    <name evidence="2" type="ORF">DR999_PMT07571</name>
</gene>
<reference evidence="2 3" key="1">
    <citation type="submission" date="2019-04" db="EMBL/GenBank/DDBJ databases">
        <title>Draft genome of the big-headed turtle Platysternon megacephalum.</title>
        <authorList>
            <person name="Gong S."/>
        </authorList>
    </citation>
    <scope>NUCLEOTIDE SEQUENCE [LARGE SCALE GENOMIC DNA]</scope>
    <source>
        <strain evidence="2">DO16091913</strain>
        <tissue evidence="2">Muscle</tissue>
    </source>
</reference>
<keyword evidence="2" id="KW-0472">Membrane</keyword>
<evidence type="ECO:0000256" key="1">
    <source>
        <dbReference type="SAM" id="MobiDB-lite"/>
    </source>
</evidence>
<dbReference type="AlphaFoldDB" id="A0A4D9EG54"/>
<accession>A0A4D9EG54</accession>